<gene>
    <name evidence="2" type="ORF">U9M48_037633</name>
</gene>
<feature type="region of interest" description="Disordered" evidence="1">
    <location>
        <begin position="67"/>
        <end position="88"/>
    </location>
</feature>
<dbReference type="Proteomes" id="UP001341281">
    <property type="component" value="Chromosome 08"/>
</dbReference>
<dbReference type="EMBL" id="CP144752">
    <property type="protein sequence ID" value="WVZ91466.1"/>
    <property type="molecule type" value="Genomic_DNA"/>
</dbReference>
<name>A0AAQ3XBA3_PASNO</name>
<evidence type="ECO:0000313" key="2">
    <source>
        <dbReference type="EMBL" id="WVZ91466.1"/>
    </source>
</evidence>
<keyword evidence="3" id="KW-1185">Reference proteome</keyword>
<proteinExistence type="predicted"/>
<accession>A0AAQ3XBA3</accession>
<evidence type="ECO:0000256" key="1">
    <source>
        <dbReference type="SAM" id="MobiDB-lite"/>
    </source>
</evidence>
<organism evidence="2 3">
    <name type="scientific">Paspalum notatum var. saurae</name>
    <dbReference type="NCBI Taxonomy" id="547442"/>
    <lineage>
        <taxon>Eukaryota</taxon>
        <taxon>Viridiplantae</taxon>
        <taxon>Streptophyta</taxon>
        <taxon>Embryophyta</taxon>
        <taxon>Tracheophyta</taxon>
        <taxon>Spermatophyta</taxon>
        <taxon>Magnoliopsida</taxon>
        <taxon>Liliopsida</taxon>
        <taxon>Poales</taxon>
        <taxon>Poaceae</taxon>
        <taxon>PACMAD clade</taxon>
        <taxon>Panicoideae</taxon>
        <taxon>Andropogonodae</taxon>
        <taxon>Paspaleae</taxon>
        <taxon>Paspalinae</taxon>
        <taxon>Paspalum</taxon>
    </lineage>
</organism>
<reference evidence="2 3" key="1">
    <citation type="submission" date="2024-02" db="EMBL/GenBank/DDBJ databases">
        <title>High-quality chromosome-scale genome assembly of Pensacola bahiagrass (Paspalum notatum Flugge var. saurae).</title>
        <authorList>
            <person name="Vega J.M."/>
            <person name="Podio M."/>
            <person name="Orjuela J."/>
            <person name="Siena L.A."/>
            <person name="Pessino S.C."/>
            <person name="Combes M.C."/>
            <person name="Mariac C."/>
            <person name="Albertini E."/>
            <person name="Pupilli F."/>
            <person name="Ortiz J.P.A."/>
            <person name="Leblanc O."/>
        </authorList>
    </citation>
    <scope>NUCLEOTIDE SEQUENCE [LARGE SCALE GENOMIC DNA]</scope>
    <source>
        <strain evidence="2">R1</strain>
        <tissue evidence="2">Leaf</tissue>
    </source>
</reference>
<feature type="non-terminal residue" evidence="2">
    <location>
        <position position="88"/>
    </location>
</feature>
<dbReference type="AlphaFoldDB" id="A0AAQ3XBA3"/>
<evidence type="ECO:0000313" key="3">
    <source>
        <dbReference type="Proteomes" id="UP001341281"/>
    </source>
</evidence>
<sequence>LSLPLPPPCCRYRRRRHPSLLALSLPSNAFAQTLARLRNSPPLLAAAASQLAPVDLEHCTTPLPASGDGGSGWWSRGARCGAPPRCLD</sequence>
<protein>
    <submittedName>
        <fullName evidence="2">Uncharacterized protein</fullName>
    </submittedName>
</protein>
<dbReference type="EMBL" id="CP144752">
    <property type="protein sequence ID" value="WVZ91465.1"/>
    <property type="molecule type" value="Genomic_DNA"/>
</dbReference>